<dbReference type="InterPro" id="IPR058163">
    <property type="entry name" value="LysR-type_TF_proteobact-type"/>
</dbReference>
<dbReference type="InterPro" id="IPR000847">
    <property type="entry name" value="LysR_HTH_N"/>
</dbReference>
<feature type="domain" description="HTH lysR-type" evidence="5">
    <location>
        <begin position="6"/>
        <end position="63"/>
    </location>
</feature>
<dbReference type="Pfam" id="PF03466">
    <property type="entry name" value="LysR_substrate"/>
    <property type="match status" value="1"/>
</dbReference>
<dbReference type="Proteomes" id="UP000193900">
    <property type="component" value="Unassembled WGS sequence"/>
</dbReference>
<evidence type="ECO:0000259" key="5">
    <source>
        <dbReference type="PROSITE" id="PS50931"/>
    </source>
</evidence>
<evidence type="ECO:0000313" key="6">
    <source>
        <dbReference type="EMBL" id="SLN21247.1"/>
    </source>
</evidence>
<dbReference type="EMBL" id="FWFZ01000002">
    <property type="protein sequence ID" value="SLN21247.1"/>
    <property type="molecule type" value="Genomic_DNA"/>
</dbReference>
<dbReference type="PRINTS" id="PR00039">
    <property type="entry name" value="HTHLYSR"/>
</dbReference>
<dbReference type="Gene3D" id="1.10.10.10">
    <property type="entry name" value="Winged helix-like DNA-binding domain superfamily/Winged helix DNA-binding domain"/>
    <property type="match status" value="1"/>
</dbReference>
<dbReference type="AlphaFoldDB" id="A0A1Y5RPM7"/>
<dbReference type="NCBIfam" id="NF008352">
    <property type="entry name" value="PRK11139.1"/>
    <property type="match status" value="1"/>
</dbReference>
<comment type="similarity">
    <text evidence="1">Belongs to the LysR transcriptional regulatory family.</text>
</comment>
<evidence type="ECO:0000313" key="7">
    <source>
        <dbReference type="Proteomes" id="UP000193900"/>
    </source>
</evidence>
<dbReference type="GO" id="GO:0006351">
    <property type="term" value="P:DNA-templated transcription"/>
    <property type="evidence" value="ECO:0007669"/>
    <property type="project" value="TreeGrafter"/>
</dbReference>
<dbReference type="FunFam" id="1.10.10.10:FF:000038">
    <property type="entry name" value="Glycine cleavage system transcriptional activator"/>
    <property type="match status" value="1"/>
</dbReference>
<dbReference type="PROSITE" id="PS50931">
    <property type="entry name" value="HTH_LYSR"/>
    <property type="match status" value="1"/>
</dbReference>
<sequence length="308" mass="34023">MSDALPPLTALRAFDAAARHMSFAQAAEELNVTPAALSFQIKSLEQHLGRPVFRRLNRAVELTEAGRALAPGARDGFASLRTAWRTARRLSDTRTLVVTAGPGFTSKWLAPRLFLFVTENPDIELRLSASLRVMDFEQDEVDLAIRFGQSVDDGLFSRTIIEEWMTPMVAPHLAEGLSSPEDLLSLPLLHQDDTAFLTPRRDWPTWLKAAGLDAPEAAGTHFSQADHAVNAALAGAGALLGRVSMTEKHLREGRLVMPFPLTLWANAAYRIVCPVGNERRPQVSSFIDWVEREVVAIRDLATGRHFPE</sequence>
<dbReference type="InterPro" id="IPR036390">
    <property type="entry name" value="WH_DNA-bd_sf"/>
</dbReference>
<dbReference type="OrthoDB" id="9813056at2"/>
<dbReference type="PANTHER" id="PTHR30537:SF26">
    <property type="entry name" value="GLYCINE CLEAVAGE SYSTEM TRANSCRIPTIONAL ACTIVATOR"/>
    <property type="match status" value="1"/>
</dbReference>
<keyword evidence="2" id="KW-0805">Transcription regulation</keyword>
<dbReference type="SUPFAM" id="SSF46785">
    <property type="entry name" value="Winged helix' DNA-binding domain"/>
    <property type="match status" value="1"/>
</dbReference>
<dbReference type="GO" id="GO:0043565">
    <property type="term" value="F:sequence-specific DNA binding"/>
    <property type="evidence" value="ECO:0007669"/>
    <property type="project" value="TreeGrafter"/>
</dbReference>
<dbReference type="Pfam" id="PF00126">
    <property type="entry name" value="HTH_1"/>
    <property type="match status" value="1"/>
</dbReference>
<evidence type="ECO:0000256" key="3">
    <source>
        <dbReference type="ARBA" id="ARBA00023125"/>
    </source>
</evidence>
<dbReference type="InterPro" id="IPR036388">
    <property type="entry name" value="WH-like_DNA-bd_sf"/>
</dbReference>
<dbReference type="InterPro" id="IPR005119">
    <property type="entry name" value="LysR_subst-bd"/>
</dbReference>
<evidence type="ECO:0000256" key="1">
    <source>
        <dbReference type="ARBA" id="ARBA00009437"/>
    </source>
</evidence>
<evidence type="ECO:0000256" key="2">
    <source>
        <dbReference type="ARBA" id="ARBA00023015"/>
    </source>
</evidence>
<proteinExistence type="inferred from homology"/>
<organism evidence="6 7">
    <name type="scientific">Roseisalinus antarcticus</name>
    <dbReference type="NCBI Taxonomy" id="254357"/>
    <lineage>
        <taxon>Bacteria</taxon>
        <taxon>Pseudomonadati</taxon>
        <taxon>Pseudomonadota</taxon>
        <taxon>Alphaproteobacteria</taxon>
        <taxon>Rhodobacterales</taxon>
        <taxon>Roseobacteraceae</taxon>
        <taxon>Roseisalinus</taxon>
    </lineage>
</organism>
<dbReference type="Gene3D" id="3.40.190.10">
    <property type="entry name" value="Periplasmic binding protein-like II"/>
    <property type="match status" value="2"/>
</dbReference>
<dbReference type="SUPFAM" id="SSF53850">
    <property type="entry name" value="Periplasmic binding protein-like II"/>
    <property type="match status" value="1"/>
</dbReference>
<reference evidence="6 7" key="1">
    <citation type="submission" date="2017-03" db="EMBL/GenBank/DDBJ databases">
        <authorList>
            <person name="Afonso C.L."/>
            <person name="Miller P.J."/>
            <person name="Scott M.A."/>
            <person name="Spackman E."/>
            <person name="Goraichik I."/>
            <person name="Dimitrov K.M."/>
            <person name="Suarez D.L."/>
            <person name="Swayne D.E."/>
        </authorList>
    </citation>
    <scope>NUCLEOTIDE SEQUENCE [LARGE SCALE GENOMIC DNA]</scope>
    <source>
        <strain evidence="6 7">CECT 7023</strain>
    </source>
</reference>
<dbReference type="CDD" id="cd08432">
    <property type="entry name" value="PBP2_GcdR_TrpI_HvrB_AmpR_like"/>
    <property type="match status" value="1"/>
</dbReference>
<evidence type="ECO:0000256" key="4">
    <source>
        <dbReference type="ARBA" id="ARBA00023163"/>
    </source>
</evidence>
<dbReference type="PANTHER" id="PTHR30537">
    <property type="entry name" value="HTH-TYPE TRANSCRIPTIONAL REGULATOR"/>
    <property type="match status" value="1"/>
</dbReference>
<dbReference type="RefSeq" id="WP_085877473.1">
    <property type="nucleotide sequence ID" value="NZ_FWFZ01000002.1"/>
</dbReference>
<keyword evidence="3" id="KW-0238">DNA-binding</keyword>
<gene>
    <name evidence="6" type="primary">gcvA_1</name>
    <name evidence="6" type="ORF">ROA7023_00547</name>
</gene>
<dbReference type="GO" id="GO:0003700">
    <property type="term" value="F:DNA-binding transcription factor activity"/>
    <property type="evidence" value="ECO:0007669"/>
    <property type="project" value="InterPro"/>
</dbReference>
<protein>
    <submittedName>
        <fullName evidence="6">Glycine cleavage system transcriptional activator</fullName>
    </submittedName>
</protein>
<accession>A0A1Y5RPM7</accession>
<keyword evidence="7" id="KW-1185">Reference proteome</keyword>
<keyword evidence="4" id="KW-0804">Transcription</keyword>
<name>A0A1Y5RPM7_9RHOB</name>